<keyword evidence="1" id="KW-0732">Signal</keyword>
<keyword evidence="3" id="KW-1185">Reference proteome</keyword>
<dbReference type="SUPFAM" id="SSF50370">
    <property type="entry name" value="Ricin B-like lectins"/>
    <property type="match status" value="1"/>
</dbReference>
<feature type="signal peptide" evidence="1">
    <location>
        <begin position="1"/>
        <end position="18"/>
    </location>
</feature>
<gene>
    <name evidence="2" type="ORF">MSAN_01647500</name>
</gene>
<feature type="chain" id="PRO_5034104414" evidence="1">
    <location>
        <begin position="19"/>
        <end position="178"/>
    </location>
</feature>
<protein>
    <submittedName>
        <fullName evidence="2">Uncharacterized protein</fullName>
    </submittedName>
</protein>
<name>A0A8H6Y2P7_9AGAR</name>
<organism evidence="2 3">
    <name type="scientific">Mycena sanguinolenta</name>
    <dbReference type="NCBI Taxonomy" id="230812"/>
    <lineage>
        <taxon>Eukaryota</taxon>
        <taxon>Fungi</taxon>
        <taxon>Dikarya</taxon>
        <taxon>Basidiomycota</taxon>
        <taxon>Agaricomycotina</taxon>
        <taxon>Agaricomycetes</taxon>
        <taxon>Agaricomycetidae</taxon>
        <taxon>Agaricales</taxon>
        <taxon>Marasmiineae</taxon>
        <taxon>Mycenaceae</taxon>
        <taxon>Mycena</taxon>
    </lineage>
</organism>
<evidence type="ECO:0000313" key="3">
    <source>
        <dbReference type="Proteomes" id="UP000623467"/>
    </source>
</evidence>
<evidence type="ECO:0000256" key="1">
    <source>
        <dbReference type="SAM" id="SignalP"/>
    </source>
</evidence>
<evidence type="ECO:0000313" key="2">
    <source>
        <dbReference type="EMBL" id="KAF7350854.1"/>
    </source>
</evidence>
<dbReference type="CDD" id="cd23714">
    <property type="entry name" value="beta-trefoil_Ricin_MtaL"/>
    <property type="match status" value="1"/>
</dbReference>
<proteinExistence type="predicted"/>
<dbReference type="AlphaFoldDB" id="A0A8H6Y2P7"/>
<dbReference type="EMBL" id="JACAZH010000014">
    <property type="protein sequence ID" value="KAF7350854.1"/>
    <property type="molecule type" value="Genomic_DNA"/>
</dbReference>
<dbReference type="OrthoDB" id="2972047at2759"/>
<sequence length="178" mass="18884">MFSKLLALGLGALAVVHAAPAFSFQTPLLSCSVNLDASIAPVKAFNAIPSGNYRIYNEAFGQRPLRVFGPDQAVWVGPEVPGDYAKWFIAPSGNPGSNEYIISNIGSKTGTKVTRGMVVSTAGKGDSFTISPAGEGTYTIQIPNEDEVWTVNGGDSVSNVFLGREQGEIESRWIFVPA</sequence>
<accession>A0A8H6Y2P7</accession>
<comment type="caution">
    <text evidence="2">The sequence shown here is derived from an EMBL/GenBank/DDBJ whole genome shotgun (WGS) entry which is preliminary data.</text>
</comment>
<dbReference type="Gene3D" id="2.80.10.50">
    <property type="match status" value="1"/>
</dbReference>
<dbReference type="InterPro" id="IPR035992">
    <property type="entry name" value="Ricin_B-like_lectins"/>
</dbReference>
<reference evidence="2" key="1">
    <citation type="submission" date="2020-05" db="EMBL/GenBank/DDBJ databases">
        <title>Mycena genomes resolve the evolution of fungal bioluminescence.</title>
        <authorList>
            <person name="Tsai I.J."/>
        </authorList>
    </citation>
    <scope>NUCLEOTIDE SEQUENCE</scope>
    <source>
        <strain evidence="2">160909Yilan</strain>
    </source>
</reference>
<dbReference type="Proteomes" id="UP000623467">
    <property type="component" value="Unassembled WGS sequence"/>
</dbReference>